<reference evidence="1 2" key="2">
    <citation type="submission" date="2013-03" db="EMBL/GenBank/DDBJ databases">
        <title>Diversity in Clostridium botulinum.</title>
        <authorList>
            <person name="Timme R.E."/>
            <person name="Allard M."/>
            <person name="Luo Y."/>
            <person name="Strain E."/>
            <person name="Gonzalez-Escalona N."/>
            <person name="Brown E."/>
        </authorList>
    </citation>
    <scope>NUCLEOTIDE SEQUENCE [LARGE SCALE GENOMIC DNA]</scope>
    <source>
        <strain evidence="1 2">CFSAN001627</strain>
    </source>
</reference>
<proteinExistence type="predicted"/>
<organism evidence="1 2">
    <name type="scientific">Clostridium botulinum CFSAN001627</name>
    <dbReference type="NCBI Taxonomy" id="1232189"/>
    <lineage>
        <taxon>Bacteria</taxon>
        <taxon>Bacillati</taxon>
        <taxon>Bacillota</taxon>
        <taxon>Clostridia</taxon>
        <taxon>Eubacteriales</taxon>
        <taxon>Clostridiaceae</taxon>
        <taxon>Clostridium</taxon>
    </lineage>
</organism>
<reference evidence="1 2" key="1">
    <citation type="submission" date="2012-10" db="EMBL/GenBank/DDBJ databases">
        <authorList>
            <person name="Strain E.A."/>
            <person name="Brown E."/>
            <person name="Allard M.W."/>
            <person name="Gonzalez-Escalona N."/>
            <person name="Timme R."/>
        </authorList>
    </citation>
    <scope>NUCLEOTIDE SEQUENCE [LARGE SCALE GENOMIC DNA]</scope>
    <source>
        <strain evidence="1 2">CFSAN001627</strain>
    </source>
</reference>
<accession>M1ZZH0</accession>
<dbReference type="PROSITE" id="PS00092">
    <property type="entry name" value="N6_MTASE"/>
    <property type="match status" value="1"/>
</dbReference>
<dbReference type="NCBIfam" id="TIGR01712">
    <property type="entry name" value="phage_N6A_met"/>
    <property type="match status" value="1"/>
</dbReference>
<dbReference type="InterPro" id="IPR008593">
    <property type="entry name" value="Dam_MeTrfase"/>
</dbReference>
<dbReference type="GO" id="GO:0003677">
    <property type="term" value="F:DNA binding"/>
    <property type="evidence" value="ECO:0007669"/>
    <property type="project" value="InterPro"/>
</dbReference>
<dbReference type="GO" id="GO:0009307">
    <property type="term" value="P:DNA restriction-modification system"/>
    <property type="evidence" value="ECO:0007669"/>
    <property type="project" value="InterPro"/>
</dbReference>
<evidence type="ECO:0000313" key="1">
    <source>
        <dbReference type="EMBL" id="EKN42990.1"/>
    </source>
</evidence>
<dbReference type="Pfam" id="PF05869">
    <property type="entry name" value="Dam"/>
    <property type="match status" value="1"/>
</dbReference>
<dbReference type="GO" id="GO:0032259">
    <property type="term" value="P:methylation"/>
    <property type="evidence" value="ECO:0007669"/>
    <property type="project" value="UniProtKB-KW"/>
</dbReference>
<keyword evidence="1" id="KW-0808">Transferase</keyword>
<dbReference type="Proteomes" id="UP000011944">
    <property type="component" value="Unassembled WGS sequence"/>
</dbReference>
<sequence>MNTAVMFSSETDLWATPQDFFDKLNKEFNFDLDPCATKENAKCSKYFTKEIDGLKQDWGRYRVFCNPPYGREIGKWVEKAYKESKKQNTTVVMLIPARTDTKYFHSYIYHKAKEIRFIKGRLKFGNAKNSAPFPSMIVVFRG</sequence>
<dbReference type="AlphaFoldDB" id="M1ZZH0"/>
<dbReference type="GO" id="GO:0009007">
    <property type="term" value="F:site-specific DNA-methyltransferase (adenine-specific) activity"/>
    <property type="evidence" value="ECO:0007669"/>
    <property type="project" value="InterPro"/>
</dbReference>
<comment type="caution">
    <text evidence="1">The sequence shown here is derived from an EMBL/GenBank/DDBJ whole genome shotgun (WGS) entry which is preliminary data.</text>
</comment>
<gene>
    <name evidence="1" type="ORF">CFSAN001627_03695</name>
</gene>
<dbReference type="PATRIC" id="fig|1232189.3.peg.615"/>
<dbReference type="EMBL" id="AMXI01000197">
    <property type="protein sequence ID" value="EKN42990.1"/>
    <property type="molecule type" value="Genomic_DNA"/>
</dbReference>
<dbReference type="InterPro" id="IPR002052">
    <property type="entry name" value="DNA_methylase_N6_adenine_CS"/>
</dbReference>
<name>M1ZZH0_CLOBO</name>
<keyword evidence="1" id="KW-0489">Methyltransferase</keyword>
<protein>
    <submittedName>
        <fullName evidence="1">Putative phage N-6-adenine-methyltransferase</fullName>
    </submittedName>
</protein>
<evidence type="ECO:0000313" key="2">
    <source>
        <dbReference type="Proteomes" id="UP000011944"/>
    </source>
</evidence>